<dbReference type="PANTHER" id="PTHR10250">
    <property type="entry name" value="MICROSOMAL GLUTATHIONE S-TRANSFERASE"/>
    <property type="match status" value="1"/>
</dbReference>
<keyword evidence="2 5" id="KW-0812">Transmembrane</keyword>
<dbReference type="InterPro" id="IPR023352">
    <property type="entry name" value="MAPEG-like_dom_sf"/>
</dbReference>
<dbReference type="GO" id="GO:0004364">
    <property type="term" value="F:glutathione transferase activity"/>
    <property type="evidence" value="ECO:0007669"/>
    <property type="project" value="TreeGrafter"/>
</dbReference>
<dbReference type="PANTHER" id="PTHR10250:SF15">
    <property type="entry name" value="MICROSOMAL GLUTATHIONE S-TRANSFERASE-RELATED"/>
    <property type="match status" value="1"/>
</dbReference>
<dbReference type="EMBL" id="PDOB01000013">
    <property type="protein sequence ID" value="PIL39871.1"/>
    <property type="molecule type" value="Genomic_DNA"/>
</dbReference>
<feature type="transmembrane region" description="Helical" evidence="5">
    <location>
        <begin position="59"/>
        <end position="84"/>
    </location>
</feature>
<dbReference type="RefSeq" id="WP_099915899.1">
    <property type="nucleotide sequence ID" value="NZ_BMHS01000016.1"/>
</dbReference>
<keyword evidence="7" id="KW-1185">Reference proteome</keyword>
<reference evidence="6 7" key="1">
    <citation type="submission" date="2017-10" db="EMBL/GenBank/DDBJ databases">
        <title>Massilia psychrophilum sp. nov., a novel purple-pigmented bacterium isolated from Tianshan glacier, Xinjiang Municipality, China.</title>
        <authorList>
            <person name="Wang H."/>
        </authorList>
    </citation>
    <scope>NUCLEOTIDE SEQUENCE [LARGE SCALE GENOMIC DNA]</scope>
    <source>
        <strain evidence="6 7">JCM 30813</strain>
    </source>
</reference>
<dbReference type="GO" id="GO:0016020">
    <property type="term" value="C:membrane"/>
    <property type="evidence" value="ECO:0007669"/>
    <property type="project" value="UniProtKB-SubCell"/>
</dbReference>
<evidence type="ECO:0000256" key="5">
    <source>
        <dbReference type="SAM" id="Phobius"/>
    </source>
</evidence>
<dbReference type="OrthoDB" id="464934at2"/>
<dbReference type="GO" id="GO:0004602">
    <property type="term" value="F:glutathione peroxidase activity"/>
    <property type="evidence" value="ECO:0007669"/>
    <property type="project" value="TreeGrafter"/>
</dbReference>
<name>A0A2G8T1F7_9BURK</name>
<keyword evidence="4 5" id="KW-0472">Membrane</keyword>
<protein>
    <recommendedName>
        <fullName evidence="8">MAPEG family protein</fullName>
    </recommendedName>
</protein>
<gene>
    <name evidence="6" type="ORF">CR103_10260</name>
</gene>
<dbReference type="GO" id="GO:0006691">
    <property type="term" value="P:leukotriene metabolic process"/>
    <property type="evidence" value="ECO:0007669"/>
    <property type="project" value="UniProtKB-ARBA"/>
</dbReference>
<evidence type="ECO:0008006" key="8">
    <source>
        <dbReference type="Google" id="ProtNLM"/>
    </source>
</evidence>
<feature type="transmembrane region" description="Helical" evidence="5">
    <location>
        <begin position="104"/>
        <end position="124"/>
    </location>
</feature>
<evidence type="ECO:0000256" key="4">
    <source>
        <dbReference type="ARBA" id="ARBA00023136"/>
    </source>
</evidence>
<comment type="caution">
    <text evidence="6">The sequence shown here is derived from an EMBL/GenBank/DDBJ whole genome shotgun (WGS) entry which is preliminary data.</text>
</comment>
<evidence type="ECO:0000256" key="2">
    <source>
        <dbReference type="ARBA" id="ARBA00022692"/>
    </source>
</evidence>
<dbReference type="InterPro" id="IPR001129">
    <property type="entry name" value="Membr-assoc_MAPEG"/>
</dbReference>
<sequence length="125" mass="13333">MNLTAWITLAVLGVYLWTGINAGAARVKYNVKAPSMDGPVAFQSAQRVQMNTLEQLPLLLAPLWLCALFLGDAWAAAGGALWCIGRIMYALGYYKDPAKREAGFVIGMAACGLLIAGTCVGLILR</sequence>
<evidence type="ECO:0000256" key="1">
    <source>
        <dbReference type="ARBA" id="ARBA00004141"/>
    </source>
</evidence>
<proteinExistence type="predicted"/>
<dbReference type="Proteomes" id="UP000228593">
    <property type="component" value="Unassembled WGS sequence"/>
</dbReference>
<dbReference type="InterPro" id="IPR050997">
    <property type="entry name" value="MAPEG"/>
</dbReference>
<dbReference type="AlphaFoldDB" id="A0A2G8T1F7"/>
<dbReference type="Gene3D" id="1.20.120.550">
    <property type="entry name" value="Membrane associated eicosanoid/glutathione metabolism-like domain"/>
    <property type="match status" value="1"/>
</dbReference>
<evidence type="ECO:0000256" key="3">
    <source>
        <dbReference type="ARBA" id="ARBA00022989"/>
    </source>
</evidence>
<dbReference type="Pfam" id="PF01124">
    <property type="entry name" value="MAPEG"/>
    <property type="match status" value="1"/>
</dbReference>
<comment type="subcellular location">
    <subcellularLocation>
        <location evidence="1">Membrane</location>
        <topology evidence="1">Multi-pass membrane protein</topology>
    </subcellularLocation>
</comment>
<evidence type="ECO:0000313" key="7">
    <source>
        <dbReference type="Proteomes" id="UP000228593"/>
    </source>
</evidence>
<dbReference type="SUPFAM" id="SSF161084">
    <property type="entry name" value="MAPEG domain-like"/>
    <property type="match status" value="1"/>
</dbReference>
<organism evidence="6 7">
    <name type="scientific">Massilia psychrophila</name>
    <dbReference type="NCBI Taxonomy" id="1603353"/>
    <lineage>
        <taxon>Bacteria</taxon>
        <taxon>Pseudomonadati</taxon>
        <taxon>Pseudomonadota</taxon>
        <taxon>Betaproteobacteria</taxon>
        <taxon>Burkholderiales</taxon>
        <taxon>Oxalobacteraceae</taxon>
        <taxon>Telluria group</taxon>
        <taxon>Massilia</taxon>
    </lineage>
</organism>
<evidence type="ECO:0000313" key="6">
    <source>
        <dbReference type="EMBL" id="PIL39871.1"/>
    </source>
</evidence>
<accession>A0A2G8T1F7</accession>
<keyword evidence="3 5" id="KW-1133">Transmembrane helix</keyword>